<dbReference type="CDD" id="cd13585">
    <property type="entry name" value="PBP2_TMBP_like"/>
    <property type="match status" value="1"/>
</dbReference>
<dbReference type="Pfam" id="PF01547">
    <property type="entry name" value="SBP_bac_1"/>
    <property type="match status" value="1"/>
</dbReference>
<evidence type="ECO:0000256" key="2">
    <source>
        <dbReference type="ARBA" id="ARBA00008520"/>
    </source>
</evidence>
<comment type="caution">
    <text evidence="5">The sequence shown here is derived from an EMBL/GenBank/DDBJ whole genome shotgun (WGS) entry which is preliminary data.</text>
</comment>
<accession>A0ABN1US97</accession>
<reference evidence="5 6" key="1">
    <citation type="journal article" date="2019" name="Int. J. Syst. Evol. Microbiol.">
        <title>The Global Catalogue of Microorganisms (GCM) 10K type strain sequencing project: providing services to taxonomists for standard genome sequencing and annotation.</title>
        <authorList>
            <consortium name="The Broad Institute Genomics Platform"/>
            <consortium name="The Broad Institute Genome Sequencing Center for Infectious Disease"/>
            <person name="Wu L."/>
            <person name="Ma J."/>
        </authorList>
    </citation>
    <scope>NUCLEOTIDE SEQUENCE [LARGE SCALE GENOMIC DNA]</scope>
    <source>
        <strain evidence="5 6">JCM 12696</strain>
    </source>
</reference>
<dbReference type="PANTHER" id="PTHR43649:SF31">
    <property type="entry name" value="SN-GLYCEROL-3-PHOSPHATE-BINDING PERIPLASMIC PROTEIN UGPB"/>
    <property type="match status" value="1"/>
</dbReference>
<dbReference type="EMBL" id="BAAAKV010000013">
    <property type="protein sequence ID" value="GAA1162184.1"/>
    <property type="molecule type" value="Genomic_DNA"/>
</dbReference>
<evidence type="ECO:0000256" key="1">
    <source>
        <dbReference type="ARBA" id="ARBA00004196"/>
    </source>
</evidence>
<evidence type="ECO:0000256" key="4">
    <source>
        <dbReference type="ARBA" id="ARBA00022729"/>
    </source>
</evidence>
<dbReference type="InterPro" id="IPR050490">
    <property type="entry name" value="Bact_solute-bd_prot1"/>
</dbReference>
<protein>
    <submittedName>
        <fullName evidence="5">Sugar ABC transporter substrate-binding protein</fullName>
    </submittedName>
</protein>
<dbReference type="PANTHER" id="PTHR43649">
    <property type="entry name" value="ARABINOSE-BINDING PROTEIN-RELATED"/>
    <property type="match status" value="1"/>
</dbReference>
<evidence type="ECO:0000313" key="5">
    <source>
        <dbReference type="EMBL" id="GAA1162184.1"/>
    </source>
</evidence>
<evidence type="ECO:0000256" key="3">
    <source>
        <dbReference type="ARBA" id="ARBA00022448"/>
    </source>
</evidence>
<keyword evidence="6" id="KW-1185">Reference proteome</keyword>
<keyword evidence="4" id="KW-0732">Signal</keyword>
<gene>
    <name evidence="5" type="ORF">GCM10009654_18550</name>
</gene>
<evidence type="ECO:0000313" key="6">
    <source>
        <dbReference type="Proteomes" id="UP001501371"/>
    </source>
</evidence>
<sequence length="465" mass="50620">MIRKALRSAAAHQGSAGRRGSATLTAVLALSLLATGCGAQSSPSVSSPRTVTYWLWDSNQLPGYERCARDFERRNPGVKVAISQISWESYWTKLTASLIAGTEPDVFTDHITKFAQFTDLDVLAPLDELPETKGIKDSDYQEGLAAAWKGQDGHRYGAPKDWDTIAMFYNREMTEEAGISDRTLNNLTWNPADGGTFEKAVARLTVDTKGRRGDEPGFDKNHVKTYGLATNDEGDADGQTQWSAFTGSAGWNYTDKKAWGTRYNYDQKAFQSTIAWYFGLAEKGYLAPFENFSESNRAEVQLGSGSAAIALHGSWMTKTVYGMKGLDPGIALTPVGPSGHRATMMNGLADSLTKRGGKKPAARKWVAYLASDACQTTVGERGTVFPATKSGTRTAIAAYRKEGIDVTAFTRPVADRTTFSYPITDYAADVVALMKPALQDIYANGKPVSSLDTTNRQINRILAQD</sequence>
<dbReference type="Proteomes" id="UP001501371">
    <property type="component" value="Unassembled WGS sequence"/>
</dbReference>
<dbReference type="InterPro" id="IPR006059">
    <property type="entry name" value="SBP"/>
</dbReference>
<comment type="similarity">
    <text evidence="2">Belongs to the bacterial solute-binding protein 1 family.</text>
</comment>
<organism evidence="5 6">
    <name type="scientific">Streptomyces hebeiensis</name>
    <dbReference type="NCBI Taxonomy" id="229486"/>
    <lineage>
        <taxon>Bacteria</taxon>
        <taxon>Bacillati</taxon>
        <taxon>Actinomycetota</taxon>
        <taxon>Actinomycetes</taxon>
        <taxon>Kitasatosporales</taxon>
        <taxon>Streptomycetaceae</taxon>
        <taxon>Streptomyces</taxon>
    </lineage>
</organism>
<dbReference type="Gene3D" id="3.40.190.10">
    <property type="entry name" value="Periplasmic binding protein-like II"/>
    <property type="match status" value="1"/>
</dbReference>
<comment type="subcellular location">
    <subcellularLocation>
        <location evidence="1">Cell envelope</location>
    </subcellularLocation>
</comment>
<keyword evidence="3" id="KW-0813">Transport</keyword>
<dbReference type="SUPFAM" id="SSF53850">
    <property type="entry name" value="Periplasmic binding protein-like II"/>
    <property type="match status" value="1"/>
</dbReference>
<name>A0ABN1US97_9ACTN</name>
<proteinExistence type="inferred from homology"/>